<dbReference type="InterPro" id="IPR036390">
    <property type="entry name" value="WH_DNA-bd_sf"/>
</dbReference>
<keyword evidence="4 7" id="KW-0805">Transcription regulation</keyword>
<dbReference type="Gene3D" id="1.10.10.10">
    <property type="entry name" value="Winged helix-like DNA-binding domain superfamily/Winged helix DNA-binding domain"/>
    <property type="match status" value="1"/>
</dbReference>
<dbReference type="GO" id="GO:0051259">
    <property type="term" value="P:protein complex oligomerization"/>
    <property type="evidence" value="ECO:0007669"/>
    <property type="project" value="InterPro"/>
</dbReference>
<dbReference type="GO" id="GO:0034618">
    <property type="term" value="F:arginine binding"/>
    <property type="evidence" value="ECO:0007669"/>
    <property type="project" value="InterPro"/>
</dbReference>
<dbReference type="InterPro" id="IPR036388">
    <property type="entry name" value="WH-like_DNA-bd_sf"/>
</dbReference>
<dbReference type="GO" id="GO:0003677">
    <property type="term" value="F:DNA binding"/>
    <property type="evidence" value="ECO:0007669"/>
    <property type="project" value="UniProtKB-KW"/>
</dbReference>
<dbReference type="InterPro" id="IPR001669">
    <property type="entry name" value="Arg_repress"/>
</dbReference>
<keyword evidence="7" id="KW-0028">Amino-acid biosynthesis</keyword>
<accession>A0A7G9FPS8</accession>
<dbReference type="HAMAP" id="MF_00173">
    <property type="entry name" value="Arg_repressor"/>
    <property type="match status" value="1"/>
</dbReference>
<dbReference type="RefSeq" id="WP_021984995.1">
    <property type="nucleotide sequence ID" value="NZ_CP060632.1"/>
</dbReference>
<dbReference type="Proteomes" id="UP000515819">
    <property type="component" value="Chromosome"/>
</dbReference>
<dbReference type="KEGG" id="wcp:H9Q76_04560"/>
<dbReference type="Gene3D" id="3.30.1360.40">
    <property type="match status" value="1"/>
</dbReference>
<keyword evidence="7" id="KW-0678">Repressor</keyword>
<keyword evidence="3 7" id="KW-0963">Cytoplasm</keyword>
<dbReference type="GO" id="GO:0006526">
    <property type="term" value="P:L-arginine biosynthetic process"/>
    <property type="evidence" value="ECO:0007669"/>
    <property type="project" value="UniProtKB-UniPathway"/>
</dbReference>
<feature type="domain" description="Arginine repressor C-terminal" evidence="9">
    <location>
        <begin position="82"/>
        <end position="147"/>
    </location>
</feature>
<dbReference type="SUPFAM" id="SSF46785">
    <property type="entry name" value="Winged helix' DNA-binding domain"/>
    <property type="match status" value="1"/>
</dbReference>
<evidence type="ECO:0000313" key="10">
    <source>
        <dbReference type="EMBL" id="QNM00560.1"/>
    </source>
</evidence>
<evidence type="ECO:0000313" key="11">
    <source>
        <dbReference type="Proteomes" id="UP000515819"/>
    </source>
</evidence>
<keyword evidence="5 7" id="KW-0238">DNA-binding</keyword>
<proteinExistence type="inferred from homology"/>
<dbReference type="UniPathway" id="UPA00068"/>
<dbReference type="PANTHER" id="PTHR34471:SF1">
    <property type="entry name" value="ARGININE REPRESSOR"/>
    <property type="match status" value="1"/>
</dbReference>
<evidence type="ECO:0000259" key="8">
    <source>
        <dbReference type="Pfam" id="PF01316"/>
    </source>
</evidence>
<keyword evidence="11" id="KW-1185">Reference proteome</keyword>
<dbReference type="Pfam" id="PF01316">
    <property type="entry name" value="Arg_repressor"/>
    <property type="match status" value="1"/>
</dbReference>
<dbReference type="Pfam" id="PF02863">
    <property type="entry name" value="Arg_repressor_C"/>
    <property type="match status" value="1"/>
</dbReference>
<evidence type="ECO:0000259" key="9">
    <source>
        <dbReference type="Pfam" id="PF02863"/>
    </source>
</evidence>
<sequence length="149" mass="16273">MSKQRRQQALLELISEYEIDTQEELTRRLQALGFETTQATVSRDIRELKLEKVSYGSGKHRYAASLEPDTGTHASYQHVMASCILSIEAAQNIIVVKTVSGMAMAVGAAIDNLSVEGIMGCIAGDDTLFLAIKDGQQAEHIIGEIKKCC</sequence>
<organism evidence="10 11">
    <name type="scientific">Wujia chipingensis</name>
    <dbReference type="NCBI Taxonomy" id="2763670"/>
    <lineage>
        <taxon>Bacteria</taxon>
        <taxon>Bacillati</taxon>
        <taxon>Bacillota</taxon>
        <taxon>Clostridia</taxon>
        <taxon>Lachnospirales</taxon>
        <taxon>Lachnospiraceae</taxon>
        <taxon>Wujia</taxon>
    </lineage>
</organism>
<evidence type="ECO:0000256" key="3">
    <source>
        <dbReference type="ARBA" id="ARBA00022490"/>
    </source>
</evidence>
<comment type="pathway">
    <text evidence="7">Amino-acid biosynthesis; L-arginine biosynthesis [regulation].</text>
</comment>
<dbReference type="InterPro" id="IPR020900">
    <property type="entry name" value="Arg_repress_DNA-bd"/>
</dbReference>
<dbReference type="GO" id="GO:1900079">
    <property type="term" value="P:regulation of arginine biosynthetic process"/>
    <property type="evidence" value="ECO:0007669"/>
    <property type="project" value="UniProtKB-UniRule"/>
</dbReference>
<comment type="subcellular location">
    <subcellularLocation>
        <location evidence="1 7">Cytoplasm</location>
    </subcellularLocation>
</comment>
<evidence type="ECO:0000256" key="5">
    <source>
        <dbReference type="ARBA" id="ARBA00023125"/>
    </source>
</evidence>
<dbReference type="EMBL" id="CP060632">
    <property type="protein sequence ID" value="QNM00560.1"/>
    <property type="molecule type" value="Genomic_DNA"/>
</dbReference>
<evidence type="ECO:0000256" key="4">
    <source>
        <dbReference type="ARBA" id="ARBA00023015"/>
    </source>
</evidence>
<name>A0A7G9FPS8_9FIRM</name>
<keyword evidence="7" id="KW-0055">Arginine biosynthesis</keyword>
<reference evidence="10 11" key="1">
    <citation type="submission" date="2020-08" db="EMBL/GenBank/DDBJ databases">
        <authorList>
            <person name="Liu C."/>
            <person name="Sun Q."/>
        </authorList>
    </citation>
    <scope>NUCLEOTIDE SEQUENCE [LARGE SCALE GENOMIC DNA]</scope>
    <source>
        <strain evidence="10 11">NSJ-4</strain>
    </source>
</reference>
<dbReference type="AlphaFoldDB" id="A0A7G9FPS8"/>
<evidence type="ECO:0000256" key="2">
    <source>
        <dbReference type="ARBA" id="ARBA00008316"/>
    </source>
</evidence>
<evidence type="ECO:0000256" key="1">
    <source>
        <dbReference type="ARBA" id="ARBA00004496"/>
    </source>
</evidence>
<protein>
    <recommendedName>
        <fullName evidence="7">Arginine repressor</fullName>
    </recommendedName>
</protein>
<dbReference type="PRINTS" id="PR01467">
    <property type="entry name" value="ARGREPRESSOR"/>
</dbReference>
<dbReference type="InterPro" id="IPR020899">
    <property type="entry name" value="Arg_repress_C"/>
</dbReference>
<evidence type="ECO:0000256" key="6">
    <source>
        <dbReference type="ARBA" id="ARBA00023163"/>
    </source>
</evidence>
<dbReference type="InterPro" id="IPR036251">
    <property type="entry name" value="Arg_repress_C_sf"/>
</dbReference>
<comment type="function">
    <text evidence="7">Regulates arginine biosynthesis genes.</text>
</comment>
<evidence type="ECO:0000256" key="7">
    <source>
        <dbReference type="HAMAP-Rule" id="MF_00173"/>
    </source>
</evidence>
<dbReference type="GO" id="GO:0005737">
    <property type="term" value="C:cytoplasm"/>
    <property type="evidence" value="ECO:0007669"/>
    <property type="project" value="UniProtKB-SubCell"/>
</dbReference>
<dbReference type="PANTHER" id="PTHR34471">
    <property type="entry name" value="ARGININE REPRESSOR"/>
    <property type="match status" value="1"/>
</dbReference>
<keyword evidence="6 7" id="KW-0804">Transcription</keyword>
<comment type="similarity">
    <text evidence="2 7">Belongs to the ArgR family.</text>
</comment>
<dbReference type="SUPFAM" id="SSF55252">
    <property type="entry name" value="C-terminal domain of arginine repressor"/>
    <property type="match status" value="1"/>
</dbReference>
<gene>
    <name evidence="7" type="primary">argR</name>
    <name evidence="10" type="ORF">H9Q76_04560</name>
</gene>
<dbReference type="GO" id="GO:0003700">
    <property type="term" value="F:DNA-binding transcription factor activity"/>
    <property type="evidence" value="ECO:0007669"/>
    <property type="project" value="UniProtKB-UniRule"/>
</dbReference>
<feature type="domain" description="Arginine repressor DNA-binding" evidence="8">
    <location>
        <begin position="1"/>
        <end position="63"/>
    </location>
</feature>